<feature type="region of interest" description="Disordered" evidence="2">
    <location>
        <begin position="314"/>
        <end position="396"/>
    </location>
</feature>
<feature type="compositionally biased region" description="Low complexity" evidence="2">
    <location>
        <begin position="101"/>
        <end position="128"/>
    </location>
</feature>
<gene>
    <name evidence="4" type="ORF">M6B38_381095</name>
</gene>
<evidence type="ECO:0000256" key="2">
    <source>
        <dbReference type="SAM" id="MobiDB-lite"/>
    </source>
</evidence>
<reference evidence="4" key="1">
    <citation type="journal article" date="2023" name="GigaByte">
        <title>Genome assembly of the bearded iris, Iris pallida Lam.</title>
        <authorList>
            <person name="Bruccoleri R.E."/>
            <person name="Oakeley E.J."/>
            <person name="Faust A.M.E."/>
            <person name="Altorfer M."/>
            <person name="Dessus-Babus S."/>
            <person name="Burckhardt D."/>
            <person name="Oertli M."/>
            <person name="Naumann U."/>
            <person name="Petersen F."/>
            <person name="Wong J."/>
        </authorList>
    </citation>
    <scope>NUCLEOTIDE SEQUENCE</scope>
    <source>
        <strain evidence="4">GSM-AAB239-AS_SAM_17_03QT</strain>
    </source>
</reference>
<name>A0AAX6G996_IRIPA</name>
<accession>A0AAX6G996</accession>
<dbReference type="GO" id="GO:0016514">
    <property type="term" value="C:SWI/SNF complex"/>
    <property type="evidence" value="ECO:0007669"/>
    <property type="project" value="TreeGrafter"/>
</dbReference>
<evidence type="ECO:0000259" key="3">
    <source>
        <dbReference type="Pfam" id="PF15249"/>
    </source>
</evidence>
<feature type="compositionally biased region" description="Acidic residues" evidence="2">
    <location>
        <begin position="357"/>
        <end position="382"/>
    </location>
</feature>
<feature type="region of interest" description="Disordered" evidence="2">
    <location>
        <begin position="90"/>
        <end position="128"/>
    </location>
</feature>
<evidence type="ECO:0000313" key="4">
    <source>
        <dbReference type="EMBL" id="KAJ6825264.1"/>
    </source>
</evidence>
<feature type="domain" description="GLTSCR protein conserved" evidence="3">
    <location>
        <begin position="154"/>
        <end position="267"/>
    </location>
</feature>
<protein>
    <recommendedName>
        <fullName evidence="3">GLTSCR protein conserved domain-containing protein</fullName>
    </recommendedName>
</protein>
<dbReference type="Pfam" id="PF15249">
    <property type="entry name" value="GLTSCR1"/>
    <property type="match status" value="1"/>
</dbReference>
<proteinExistence type="predicted"/>
<keyword evidence="1" id="KW-0175">Coiled coil</keyword>
<keyword evidence="5" id="KW-1185">Reference proteome</keyword>
<feature type="region of interest" description="Disordered" evidence="2">
    <location>
        <begin position="1"/>
        <end position="75"/>
    </location>
</feature>
<evidence type="ECO:0000256" key="1">
    <source>
        <dbReference type="SAM" id="Coils"/>
    </source>
</evidence>
<dbReference type="AlphaFoldDB" id="A0AAX6G996"/>
<evidence type="ECO:0000313" key="5">
    <source>
        <dbReference type="Proteomes" id="UP001140949"/>
    </source>
</evidence>
<dbReference type="InterPro" id="IPR052438">
    <property type="entry name" value="Chromatin_remod/trans_coact"/>
</dbReference>
<feature type="compositionally biased region" description="Low complexity" evidence="2">
    <location>
        <begin position="41"/>
        <end position="51"/>
    </location>
</feature>
<feature type="compositionally biased region" description="Low complexity" evidence="2">
    <location>
        <begin position="18"/>
        <end position="34"/>
    </location>
</feature>
<dbReference type="EMBL" id="JANAVB010021793">
    <property type="protein sequence ID" value="KAJ6825264.1"/>
    <property type="molecule type" value="Genomic_DNA"/>
</dbReference>
<dbReference type="Proteomes" id="UP001140949">
    <property type="component" value="Unassembled WGS sequence"/>
</dbReference>
<reference evidence="4" key="2">
    <citation type="submission" date="2023-04" db="EMBL/GenBank/DDBJ databases">
        <authorList>
            <person name="Bruccoleri R.E."/>
            <person name="Oakeley E.J."/>
            <person name="Faust A.-M."/>
            <person name="Dessus-Babus S."/>
            <person name="Altorfer M."/>
            <person name="Burckhardt D."/>
            <person name="Oertli M."/>
            <person name="Naumann U."/>
            <person name="Petersen F."/>
            <person name="Wong J."/>
        </authorList>
    </citation>
    <scope>NUCLEOTIDE SEQUENCE</scope>
    <source>
        <strain evidence="4">GSM-AAB239-AS_SAM_17_03QT</strain>
        <tissue evidence="4">Leaf</tissue>
    </source>
</reference>
<sequence length="396" mass="44329">MEEASNPNPNPTNPPMSQQQFQQQLFLLHQYQQQQHHHHQQQQQHHNQQQLHPPPQQQPTAAVSLHQQQQQAAMSRFPSNIDAHLRAPGLRSNVQHKPTTAAGAGNASSSSPALAAAAHSQFQQHQQQAKAAVAGGGGGIRGSPVEAEMVQQDLTKICKPDFKRPFASVEDAVFRLLPYHVVSDYEAEEDDRMLDSDTTGQIPSRLQQWDHNILAKIAEFTTTFEKQVLAFNIMSRKRALGEFRSEERLMIEQALLNEEKQAIYEMRAEIESREKATREAAEAQAKVRMAMAQAEQARAEAQAHAEMMARAPMRASAVGSHGDEGSGGHDLVPGLGGNMEEMIHGWGHNNNNNGQRDEEEPSEDFLNDDNEQEEDDEEAEMQEEWRDSGELDLNTR</sequence>
<dbReference type="InterPro" id="IPR015671">
    <property type="entry name" value="GSCR1_dom"/>
</dbReference>
<dbReference type="PANTHER" id="PTHR15572">
    <property type="entry name" value="GLIOMA TUMOR SUPPRESSOR CANDIDATE REGION GENE 1"/>
    <property type="match status" value="1"/>
</dbReference>
<dbReference type="GO" id="GO:0045893">
    <property type="term" value="P:positive regulation of DNA-templated transcription"/>
    <property type="evidence" value="ECO:0007669"/>
    <property type="project" value="TreeGrafter"/>
</dbReference>
<dbReference type="PANTHER" id="PTHR15572:SF0">
    <property type="entry name" value="GLUTAMINE-RICH PROTEIN-RELATED"/>
    <property type="match status" value="1"/>
</dbReference>
<feature type="coiled-coil region" evidence="1">
    <location>
        <begin position="266"/>
        <end position="311"/>
    </location>
</feature>
<organism evidence="4 5">
    <name type="scientific">Iris pallida</name>
    <name type="common">Sweet iris</name>
    <dbReference type="NCBI Taxonomy" id="29817"/>
    <lineage>
        <taxon>Eukaryota</taxon>
        <taxon>Viridiplantae</taxon>
        <taxon>Streptophyta</taxon>
        <taxon>Embryophyta</taxon>
        <taxon>Tracheophyta</taxon>
        <taxon>Spermatophyta</taxon>
        <taxon>Magnoliopsida</taxon>
        <taxon>Liliopsida</taxon>
        <taxon>Asparagales</taxon>
        <taxon>Iridaceae</taxon>
        <taxon>Iridoideae</taxon>
        <taxon>Irideae</taxon>
        <taxon>Iris</taxon>
    </lineage>
</organism>
<comment type="caution">
    <text evidence="4">The sequence shown here is derived from an EMBL/GenBank/DDBJ whole genome shotgun (WGS) entry which is preliminary data.</text>
</comment>
<feature type="compositionally biased region" description="Basic and acidic residues" evidence="2">
    <location>
        <begin position="383"/>
        <end position="396"/>
    </location>
</feature>